<proteinExistence type="predicted"/>
<dbReference type="PANTHER" id="PTHR41791">
    <property type="entry name" value="SSL7039 PROTEIN"/>
    <property type="match status" value="1"/>
</dbReference>
<protein>
    <submittedName>
        <fullName evidence="1">Putative addiction module killer protein</fullName>
    </submittedName>
</protein>
<organism evidence="1 2">
    <name type="scientific">Pseudomonas asplenii</name>
    <dbReference type="NCBI Taxonomy" id="53407"/>
    <lineage>
        <taxon>Bacteria</taxon>
        <taxon>Pseudomonadati</taxon>
        <taxon>Pseudomonadota</taxon>
        <taxon>Gammaproteobacteria</taxon>
        <taxon>Pseudomonadales</taxon>
        <taxon>Pseudomonadaceae</taxon>
        <taxon>Pseudomonas</taxon>
    </lineage>
</organism>
<dbReference type="RefSeq" id="WP_054060234.1">
    <property type="nucleotide sequence ID" value="NZ_JAQMZR010000001.1"/>
</dbReference>
<accession>A0A0M9GDN6</accession>
<gene>
    <name evidence="1" type="ORF">PF66_04923</name>
</gene>
<sequence>MYEVEHLLSANGVDIYQAWLDSVRDVRTRARITARVDRASLGHFGVTEPVGDGVFEMKLDLGPGYRVYYALEGRKVIFLLGGGSKDRQQNDINQAKALWINHKVKGK</sequence>
<dbReference type="STRING" id="50340.PF66_04923"/>
<reference evidence="1 2" key="1">
    <citation type="journal article" date="2015" name="PLoS ONE">
        <title>Rice-Infecting Pseudomonas Genomes Are Highly Accessorized and Harbor Multiple Putative Virulence Mechanisms to Cause Sheath Brown Rot.</title>
        <authorList>
            <person name="Quibod I.L."/>
            <person name="Grande G."/>
            <person name="Oreiro E.G."/>
            <person name="Borja F.N."/>
            <person name="Dossa G.S."/>
            <person name="Mauleon R."/>
            <person name="Cruz C.V."/>
            <person name="Oliva R."/>
        </authorList>
    </citation>
    <scope>NUCLEOTIDE SEQUENCE [LARGE SCALE GENOMIC DNA]</scope>
    <source>
        <strain evidence="1 2">IRRI 6609</strain>
    </source>
</reference>
<dbReference type="InterPro" id="IPR014056">
    <property type="entry name" value="TypeIITA-like_toxin_pred"/>
</dbReference>
<dbReference type="Proteomes" id="UP000037931">
    <property type="component" value="Unassembled WGS sequence"/>
</dbReference>
<dbReference type="NCBIfam" id="TIGR02683">
    <property type="entry name" value="upstrm_HI1419"/>
    <property type="match status" value="1"/>
</dbReference>
<dbReference type="PANTHER" id="PTHR41791:SF1">
    <property type="entry name" value="SSL7039 PROTEIN"/>
    <property type="match status" value="1"/>
</dbReference>
<dbReference type="EMBL" id="JSYZ01000019">
    <property type="protein sequence ID" value="KPA88557.1"/>
    <property type="molecule type" value="Genomic_DNA"/>
</dbReference>
<name>A0A0M9GDN6_9PSED</name>
<dbReference type="AlphaFoldDB" id="A0A0M9GDN6"/>
<evidence type="ECO:0000313" key="1">
    <source>
        <dbReference type="EMBL" id="KPA88557.1"/>
    </source>
</evidence>
<dbReference type="PATRIC" id="fig|50340.43.peg.2224"/>
<dbReference type="OrthoDB" id="9800258at2"/>
<dbReference type="PIRSF" id="PIRSF028744">
    <property type="entry name" value="Addict_mod_HI1419"/>
    <property type="match status" value="1"/>
</dbReference>
<comment type="caution">
    <text evidence="1">The sequence shown here is derived from an EMBL/GenBank/DDBJ whole genome shotgun (WGS) entry which is preliminary data.</text>
</comment>
<keyword evidence="2" id="KW-1185">Reference proteome</keyword>
<evidence type="ECO:0000313" key="2">
    <source>
        <dbReference type="Proteomes" id="UP000037931"/>
    </source>
</evidence>